<proteinExistence type="predicted"/>
<accession>A0AAX0HB96</accession>
<dbReference type="Proteomes" id="UP000093100">
    <property type="component" value="Unassembled WGS sequence"/>
</dbReference>
<evidence type="ECO:0000313" key="1">
    <source>
        <dbReference type="EMBL" id="OCR90846.1"/>
    </source>
</evidence>
<evidence type="ECO:0000313" key="2">
    <source>
        <dbReference type="Proteomes" id="UP000093100"/>
    </source>
</evidence>
<reference evidence="1 2" key="1">
    <citation type="journal article" date="2016" name="Genome Biol. Evol.">
        <title>Comparative Genomics of Campylobacter fetus from Reptiles and Mammals Reveals Divergent Evolution in Host-Associated Lineages.</title>
        <authorList>
            <person name="Gilbert M.J."/>
            <person name="Miller W.G."/>
            <person name="Yee E."/>
            <person name="Zomer A.L."/>
            <person name="van der Graaf-van Bloois L."/>
            <person name="Fitzgerald C."/>
            <person name="Forbes K.J."/>
            <person name="Meric G."/>
            <person name="Sheppard S.K."/>
            <person name="Wagenaar J.A."/>
            <person name="Duim B."/>
        </authorList>
    </citation>
    <scope>NUCLEOTIDE SEQUENCE [LARGE SCALE GENOMIC DNA]</scope>
    <source>
        <strain evidence="1 2">12S02225-3</strain>
    </source>
</reference>
<organism evidence="1 2">
    <name type="scientific">Campylobacter fetus subsp. testudinum</name>
    <dbReference type="NCBI Taxonomy" id="1507806"/>
    <lineage>
        <taxon>Bacteria</taxon>
        <taxon>Pseudomonadati</taxon>
        <taxon>Campylobacterota</taxon>
        <taxon>Epsilonproteobacteria</taxon>
        <taxon>Campylobacterales</taxon>
        <taxon>Campylobacteraceae</taxon>
        <taxon>Campylobacter</taxon>
    </lineage>
</organism>
<sequence>MKSIFVGLYIFIFTAIFLNAEVINKEAKLELIRQEKMIVLLEMKNIVSMANPYAGDFSHLVGENFSKSFGTLASTTETLGKSIKNSNAAREFENSRTIQLRKLELKLTKLELEEKNIRKEMGK</sequence>
<dbReference type="AlphaFoldDB" id="A0AAX0HB96"/>
<name>A0AAX0HB96_CAMFE</name>
<dbReference type="EMBL" id="LFLK01000004">
    <property type="protein sequence ID" value="OCR90846.1"/>
    <property type="molecule type" value="Genomic_DNA"/>
</dbReference>
<dbReference type="RefSeq" id="WP_065838534.1">
    <property type="nucleotide sequence ID" value="NZ_JAAOXJ010000004.1"/>
</dbReference>
<gene>
    <name evidence="1" type="ORF">CFT12S02225_05000</name>
</gene>
<protein>
    <submittedName>
        <fullName evidence="1">Uncharacterized protein</fullName>
    </submittedName>
</protein>
<comment type="caution">
    <text evidence="1">The sequence shown here is derived from an EMBL/GenBank/DDBJ whole genome shotgun (WGS) entry which is preliminary data.</text>
</comment>